<evidence type="ECO:0000256" key="1">
    <source>
        <dbReference type="SAM" id="Phobius"/>
    </source>
</evidence>
<keyword evidence="1" id="KW-1133">Transmembrane helix</keyword>
<reference evidence="2" key="1">
    <citation type="submission" date="2023-05" db="EMBL/GenBank/DDBJ databases">
        <authorList>
            <person name="Huff M."/>
        </authorList>
    </citation>
    <scope>NUCLEOTIDE SEQUENCE</scope>
</reference>
<sequence length="238" mass="26172">MGVAAQQASTAHSGHGSVGPVIGVLAVIAILGAIAVMIGRLCSGRRIMGLGRYDVEEWAEAKCASCIDGRVFPPHPPPLVVEHSVSGSSGEALPAVVPQEEIQTLEEDKVPEQQKEIVANICDLRLLDAALVRPQLSQNGETRKWLLPMPNLTTYGFRFYCKRKMQLRGYMLKRGQRRGWVSGKGSRRQLVNGSGQVRRQAAFNKGACADEGEKRIEKVKCWKGRMEKCLFALSNFEQ</sequence>
<protein>
    <submittedName>
        <fullName evidence="2">Uncharacterized protein</fullName>
    </submittedName>
</protein>
<dbReference type="Proteomes" id="UP000834106">
    <property type="component" value="Chromosome 10"/>
</dbReference>
<evidence type="ECO:0000313" key="2">
    <source>
        <dbReference type="EMBL" id="CAI9769116.1"/>
    </source>
</evidence>
<keyword evidence="1" id="KW-0812">Transmembrane</keyword>
<proteinExistence type="predicted"/>
<keyword evidence="1" id="KW-0472">Membrane</keyword>
<feature type="transmembrane region" description="Helical" evidence="1">
    <location>
        <begin position="20"/>
        <end position="42"/>
    </location>
</feature>
<dbReference type="AlphaFoldDB" id="A0AAD1ZJN5"/>
<evidence type="ECO:0000313" key="3">
    <source>
        <dbReference type="Proteomes" id="UP000834106"/>
    </source>
</evidence>
<dbReference type="PANTHER" id="PTHR33429:SF2">
    <property type="entry name" value="OS01G0888850 PROTEIN"/>
    <property type="match status" value="1"/>
</dbReference>
<organism evidence="2 3">
    <name type="scientific">Fraxinus pennsylvanica</name>
    <dbReference type="NCBI Taxonomy" id="56036"/>
    <lineage>
        <taxon>Eukaryota</taxon>
        <taxon>Viridiplantae</taxon>
        <taxon>Streptophyta</taxon>
        <taxon>Embryophyta</taxon>
        <taxon>Tracheophyta</taxon>
        <taxon>Spermatophyta</taxon>
        <taxon>Magnoliopsida</taxon>
        <taxon>eudicotyledons</taxon>
        <taxon>Gunneridae</taxon>
        <taxon>Pentapetalae</taxon>
        <taxon>asterids</taxon>
        <taxon>lamiids</taxon>
        <taxon>Lamiales</taxon>
        <taxon>Oleaceae</taxon>
        <taxon>Oleeae</taxon>
        <taxon>Fraxinus</taxon>
    </lineage>
</organism>
<accession>A0AAD1ZJN5</accession>
<dbReference type="PANTHER" id="PTHR33429">
    <property type="entry name" value="OS02G0708000 PROTEIN-RELATED"/>
    <property type="match status" value="1"/>
</dbReference>
<dbReference type="EMBL" id="OU503045">
    <property type="protein sequence ID" value="CAI9769116.1"/>
    <property type="molecule type" value="Genomic_DNA"/>
</dbReference>
<keyword evidence="3" id="KW-1185">Reference proteome</keyword>
<name>A0AAD1ZJN5_9LAMI</name>
<gene>
    <name evidence="2" type="ORF">FPE_LOCUS17174</name>
</gene>